<dbReference type="Proteomes" id="UP001589535">
    <property type="component" value="Unassembled WGS sequence"/>
</dbReference>
<organism evidence="1 2">
    <name type="scientific">Amycolatopsis plumensis</name>
    <dbReference type="NCBI Taxonomy" id="236508"/>
    <lineage>
        <taxon>Bacteria</taxon>
        <taxon>Bacillati</taxon>
        <taxon>Actinomycetota</taxon>
        <taxon>Actinomycetes</taxon>
        <taxon>Pseudonocardiales</taxon>
        <taxon>Pseudonocardiaceae</taxon>
        <taxon>Amycolatopsis</taxon>
    </lineage>
</organism>
<evidence type="ECO:0000313" key="2">
    <source>
        <dbReference type="Proteomes" id="UP001589535"/>
    </source>
</evidence>
<dbReference type="EMBL" id="JBHMBK010000012">
    <property type="protein sequence ID" value="MFB9686026.1"/>
    <property type="molecule type" value="Genomic_DNA"/>
</dbReference>
<reference evidence="1 2" key="1">
    <citation type="submission" date="2024-09" db="EMBL/GenBank/DDBJ databases">
        <authorList>
            <person name="Sun Q."/>
            <person name="Mori K."/>
        </authorList>
    </citation>
    <scope>NUCLEOTIDE SEQUENCE [LARGE SCALE GENOMIC DNA]</scope>
    <source>
        <strain evidence="1 2">JCM 13852</strain>
    </source>
</reference>
<gene>
    <name evidence="1" type="ORF">ACFFTO_17665</name>
</gene>
<proteinExistence type="predicted"/>
<keyword evidence="2" id="KW-1185">Reference proteome</keyword>
<sequence>MTYLVTAFAAAVTSLTGRWLWWTLVGAVRALHRLAAHADVVLLAVRVLAAGGDVEWRIRRRDLDVRISTRPAGPGGPPTAT</sequence>
<evidence type="ECO:0000313" key="1">
    <source>
        <dbReference type="EMBL" id="MFB9686026.1"/>
    </source>
</evidence>
<dbReference type="RefSeq" id="WP_378194531.1">
    <property type="nucleotide sequence ID" value="NZ_JBHMBK010000012.1"/>
</dbReference>
<protein>
    <submittedName>
        <fullName evidence="1">Uncharacterized protein</fullName>
    </submittedName>
</protein>
<accession>A0ABV5U6F9</accession>
<name>A0ABV5U6F9_9PSEU</name>
<comment type="caution">
    <text evidence="1">The sequence shown here is derived from an EMBL/GenBank/DDBJ whole genome shotgun (WGS) entry which is preliminary data.</text>
</comment>